<comment type="similarity">
    <text evidence="1">Belongs to the LysR transcriptional regulatory family.</text>
</comment>
<dbReference type="PANTHER" id="PTHR30126">
    <property type="entry name" value="HTH-TYPE TRANSCRIPTIONAL REGULATOR"/>
    <property type="match status" value="1"/>
</dbReference>
<dbReference type="InterPro" id="IPR000847">
    <property type="entry name" value="LysR_HTH_N"/>
</dbReference>
<dbReference type="InterPro" id="IPR036388">
    <property type="entry name" value="WH-like_DNA-bd_sf"/>
</dbReference>
<dbReference type="SUPFAM" id="SSF46785">
    <property type="entry name" value="Winged helix' DNA-binding domain"/>
    <property type="match status" value="1"/>
</dbReference>
<dbReference type="EMBL" id="UINC01204961">
    <property type="protein sequence ID" value="SVE25922.1"/>
    <property type="molecule type" value="Genomic_DNA"/>
</dbReference>
<keyword evidence="3" id="KW-0238">DNA-binding</keyword>
<dbReference type="PANTHER" id="PTHR30126:SF2">
    <property type="entry name" value="HTH-TYPE TRANSCRIPTIONAL REGULATOR YJIE"/>
    <property type="match status" value="1"/>
</dbReference>
<keyword evidence="2" id="KW-0805">Transcription regulation</keyword>
<gene>
    <name evidence="6" type="ORF">METZ01_LOCUS478776</name>
</gene>
<protein>
    <recommendedName>
        <fullName evidence="5">HTH lysR-type domain-containing protein</fullName>
    </recommendedName>
</protein>
<feature type="domain" description="HTH lysR-type" evidence="5">
    <location>
        <begin position="18"/>
        <end position="75"/>
    </location>
</feature>
<evidence type="ECO:0000256" key="2">
    <source>
        <dbReference type="ARBA" id="ARBA00023015"/>
    </source>
</evidence>
<dbReference type="Pfam" id="PF00126">
    <property type="entry name" value="HTH_1"/>
    <property type="match status" value="1"/>
</dbReference>
<feature type="non-terminal residue" evidence="6">
    <location>
        <position position="1"/>
    </location>
</feature>
<sequence length="107" mass="12398">MQRLPNIMHFLHNICGIMEIDWLKNFLLLAEMGHFSRAAKHSFISQPAFSRRIQQIEDWVGVILLDRSHNPVKLTPAGKEFVLVAQKILQDLEKGKEYIVENYGIPN</sequence>
<evidence type="ECO:0000256" key="3">
    <source>
        <dbReference type="ARBA" id="ARBA00023125"/>
    </source>
</evidence>
<dbReference type="PROSITE" id="PS50931">
    <property type="entry name" value="HTH_LYSR"/>
    <property type="match status" value="1"/>
</dbReference>
<name>A0A383C177_9ZZZZ</name>
<organism evidence="6">
    <name type="scientific">marine metagenome</name>
    <dbReference type="NCBI Taxonomy" id="408172"/>
    <lineage>
        <taxon>unclassified sequences</taxon>
        <taxon>metagenomes</taxon>
        <taxon>ecological metagenomes</taxon>
    </lineage>
</organism>
<proteinExistence type="inferred from homology"/>
<dbReference type="GO" id="GO:0000976">
    <property type="term" value="F:transcription cis-regulatory region binding"/>
    <property type="evidence" value="ECO:0007669"/>
    <property type="project" value="TreeGrafter"/>
</dbReference>
<dbReference type="Gene3D" id="1.10.10.10">
    <property type="entry name" value="Winged helix-like DNA-binding domain superfamily/Winged helix DNA-binding domain"/>
    <property type="match status" value="1"/>
</dbReference>
<dbReference type="FunFam" id="1.10.10.10:FF:000001">
    <property type="entry name" value="LysR family transcriptional regulator"/>
    <property type="match status" value="1"/>
</dbReference>
<reference evidence="6" key="1">
    <citation type="submission" date="2018-05" db="EMBL/GenBank/DDBJ databases">
        <authorList>
            <person name="Lanie J.A."/>
            <person name="Ng W.-L."/>
            <person name="Kazmierczak K.M."/>
            <person name="Andrzejewski T.M."/>
            <person name="Davidsen T.M."/>
            <person name="Wayne K.J."/>
            <person name="Tettelin H."/>
            <person name="Glass J.I."/>
            <person name="Rusch D."/>
            <person name="Podicherti R."/>
            <person name="Tsui H.-C.T."/>
            <person name="Winkler M.E."/>
        </authorList>
    </citation>
    <scope>NUCLEOTIDE SEQUENCE</scope>
</reference>
<evidence type="ECO:0000313" key="6">
    <source>
        <dbReference type="EMBL" id="SVE25922.1"/>
    </source>
</evidence>
<dbReference type="GO" id="GO:0003700">
    <property type="term" value="F:DNA-binding transcription factor activity"/>
    <property type="evidence" value="ECO:0007669"/>
    <property type="project" value="InterPro"/>
</dbReference>
<feature type="non-terminal residue" evidence="6">
    <location>
        <position position="107"/>
    </location>
</feature>
<evidence type="ECO:0000256" key="1">
    <source>
        <dbReference type="ARBA" id="ARBA00009437"/>
    </source>
</evidence>
<evidence type="ECO:0000256" key="4">
    <source>
        <dbReference type="ARBA" id="ARBA00023163"/>
    </source>
</evidence>
<dbReference type="PRINTS" id="PR00039">
    <property type="entry name" value="HTHLYSR"/>
</dbReference>
<keyword evidence="4" id="KW-0804">Transcription</keyword>
<evidence type="ECO:0000259" key="5">
    <source>
        <dbReference type="PROSITE" id="PS50931"/>
    </source>
</evidence>
<dbReference type="AlphaFoldDB" id="A0A383C177"/>
<accession>A0A383C177</accession>
<dbReference type="InterPro" id="IPR036390">
    <property type="entry name" value="WH_DNA-bd_sf"/>
</dbReference>